<keyword evidence="1" id="KW-0472">Membrane</keyword>
<dbReference type="EMBL" id="SNSQ01000029">
    <property type="protein sequence ID" value="TEU43194.1"/>
    <property type="molecule type" value="Genomic_DNA"/>
</dbReference>
<organism evidence="2 3">
    <name type="scientific">Burkholderia cepacia</name>
    <name type="common">Pseudomonas cepacia</name>
    <dbReference type="NCBI Taxonomy" id="292"/>
    <lineage>
        <taxon>Bacteria</taxon>
        <taxon>Pseudomonadati</taxon>
        <taxon>Pseudomonadota</taxon>
        <taxon>Betaproteobacteria</taxon>
        <taxon>Burkholderiales</taxon>
        <taxon>Burkholderiaceae</taxon>
        <taxon>Burkholderia</taxon>
        <taxon>Burkholderia cepacia complex</taxon>
    </lineage>
</organism>
<evidence type="ECO:0000256" key="1">
    <source>
        <dbReference type="SAM" id="Phobius"/>
    </source>
</evidence>
<feature type="transmembrane region" description="Helical" evidence="1">
    <location>
        <begin position="38"/>
        <end position="58"/>
    </location>
</feature>
<accession>A0AAX2RLP0</accession>
<reference evidence="2 3" key="1">
    <citation type="submission" date="2019-03" db="EMBL/GenBank/DDBJ databases">
        <title>Burkholderia cepacia outbreak.</title>
        <authorList>
            <person name="Farzana R."/>
            <person name="Walsh T.R."/>
        </authorList>
    </citation>
    <scope>NUCLEOTIDE SEQUENCE [LARGE SCALE GENOMIC DNA]</scope>
    <source>
        <strain evidence="3">d13</strain>
    </source>
</reference>
<proteinExistence type="predicted"/>
<keyword evidence="1" id="KW-1133">Transmembrane helix</keyword>
<dbReference type="Proteomes" id="UP000298234">
    <property type="component" value="Unassembled WGS sequence"/>
</dbReference>
<evidence type="ECO:0000313" key="2">
    <source>
        <dbReference type="EMBL" id="TEU43194.1"/>
    </source>
</evidence>
<sequence length="209" mass="23452">MRQWNAVFGILGGIAIVIMVSLFGATSAGTETYKPDFMASWVQATGGIVAIFASAVMVKWQFDKQRLQQENDQKESIRKRAMYLRQVASEASAMADQLLTNLRDSESTFEYLQNLYDPNRLEVVGVALREIPVLELPSPEFVMPIIAIRTACERIADAARVLKDAKAPGLSAYPNVFQMPEHAVVALQARYIKYSMELIDSLIWTHHLE</sequence>
<dbReference type="RefSeq" id="WP_134256702.1">
    <property type="nucleotide sequence ID" value="NZ_SNSF01000048.1"/>
</dbReference>
<gene>
    <name evidence="2" type="ORF">E3D37_24025</name>
</gene>
<protein>
    <submittedName>
        <fullName evidence="2">Uncharacterized protein</fullName>
    </submittedName>
</protein>
<name>A0AAX2RLP0_BURCE</name>
<dbReference type="AlphaFoldDB" id="A0AAX2RLP0"/>
<comment type="caution">
    <text evidence="2">The sequence shown here is derived from an EMBL/GenBank/DDBJ whole genome shotgun (WGS) entry which is preliminary data.</text>
</comment>
<evidence type="ECO:0000313" key="3">
    <source>
        <dbReference type="Proteomes" id="UP000298234"/>
    </source>
</evidence>
<keyword evidence="1" id="KW-0812">Transmembrane</keyword>
<feature type="transmembrane region" description="Helical" evidence="1">
    <location>
        <begin position="7"/>
        <end position="26"/>
    </location>
</feature>